<organism evidence="2 3">
    <name type="scientific">Litoreibacter janthinus</name>
    <dbReference type="NCBI Taxonomy" id="670154"/>
    <lineage>
        <taxon>Bacteria</taxon>
        <taxon>Pseudomonadati</taxon>
        <taxon>Pseudomonadota</taxon>
        <taxon>Alphaproteobacteria</taxon>
        <taxon>Rhodobacterales</taxon>
        <taxon>Roseobacteraceae</taxon>
        <taxon>Litoreibacter</taxon>
    </lineage>
</organism>
<dbReference type="Pfam" id="PF04575">
    <property type="entry name" value="SlipAM"/>
    <property type="match status" value="1"/>
</dbReference>
<evidence type="ECO:0000313" key="3">
    <source>
        <dbReference type="Proteomes" id="UP000199658"/>
    </source>
</evidence>
<sequence>MLRFANSASCWLPNNPLRGVARGAQLLLVTLGLTATSLAQTAPTVVSVADSRTLAFNLVSRGQPTPARAIANTLLERNPNDIKALLVLSRAERLLGDLPAAKQAGKRAWRAADAPEDRYTAAMLTAQAISSSGNKIGAQIWLRRAAQVAPNDQLKATAVRDLRYVRGTSPVALSFDLSVAPSSNINNGSKSDTIEVFGLPFALSGDLQALSGVEYSLGATLSYKLPAVGTWTLTAGANVESKHYTLSSSAKAIAPTVSGSDYAFQQLQVSLAANRTDADRKASTSLYVKAGQNWYGGSTLTRFAGVGAARQYQIGERSSLQVNLGAERQWRQDNAQRSADVVTLSSTWGHGLTNGSAIWVTGFVRDTASESSSIAQETAGASLNYSHGKPIFADTKLELSIGYENKRFDRAQFPFVRREDQTVSASATMIFSNLDYMGFAPTAELSAKRTSSTLGQYSNDDLGLKLGLRSTF</sequence>
<feature type="domain" description="Surface lipoprotein assembly modifier C-terminal" evidence="1">
    <location>
        <begin position="175"/>
        <end position="460"/>
    </location>
</feature>
<dbReference type="InterPro" id="IPR011990">
    <property type="entry name" value="TPR-like_helical_dom_sf"/>
</dbReference>
<proteinExistence type="predicted"/>
<evidence type="ECO:0000313" key="2">
    <source>
        <dbReference type="EMBL" id="SFR53468.1"/>
    </source>
</evidence>
<dbReference type="SUPFAM" id="SSF48452">
    <property type="entry name" value="TPR-like"/>
    <property type="match status" value="1"/>
</dbReference>
<dbReference type="Gene3D" id="1.25.40.10">
    <property type="entry name" value="Tetratricopeptide repeat domain"/>
    <property type="match status" value="1"/>
</dbReference>
<dbReference type="AlphaFoldDB" id="A0A1I6HGG9"/>
<protein>
    <recommendedName>
        <fullName evidence="1">Surface lipoprotein assembly modifier C-terminal domain-containing protein</fullName>
    </recommendedName>
</protein>
<dbReference type="STRING" id="670154.SAMN04488002_2974"/>
<accession>A0A1I6HGG9</accession>
<dbReference type="InterPro" id="IPR007655">
    <property type="entry name" value="Slam_C"/>
</dbReference>
<gene>
    <name evidence="2" type="ORF">SAMN04488002_2974</name>
</gene>
<dbReference type="Proteomes" id="UP000199658">
    <property type="component" value="Unassembled WGS sequence"/>
</dbReference>
<keyword evidence="3" id="KW-1185">Reference proteome</keyword>
<dbReference type="EMBL" id="FOYO01000001">
    <property type="protein sequence ID" value="SFR53468.1"/>
    <property type="molecule type" value="Genomic_DNA"/>
</dbReference>
<reference evidence="3" key="1">
    <citation type="submission" date="2016-10" db="EMBL/GenBank/DDBJ databases">
        <authorList>
            <person name="Varghese N."/>
            <person name="Submissions S."/>
        </authorList>
    </citation>
    <scope>NUCLEOTIDE SEQUENCE [LARGE SCALE GENOMIC DNA]</scope>
    <source>
        <strain evidence="3">DSM 26921</strain>
    </source>
</reference>
<evidence type="ECO:0000259" key="1">
    <source>
        <dbReference type="Pfam" id="PF04575"/>
    </source>
</evidence>
<name>A0A1I6HGG9_9RHOB</name>